<dbReference type="RefSeq" id="WP_344152630.1">
    <property type="nucleotide sequence ID" value="NZ_BAAABV010000006.1"/>
</dbReference>
<dbReference type="EMBL" id="BAAABV010000006">
    <property type="protein sequence ID" value="GAA0273441.1"/>
    <property type="molecule type" value="Genomic_DNA"/>
</dbReference>
<organism evidence="1 2">
    <name type="scientific">Streptomyces polychromogenes</name>
    <dbReference type="NCBI Taxonomy" id="67342"/>
    <lineage>
        <taxon>Bacteria</taxon>
        <taxon>Bacillati</taxon>
        <taxon>Actinomycetota</taxon>
        <taxon>Actinomycetes</taxon>
        <taxon>Kitasatosporales</taxon>
        <taxon>Streptomycetaceae</taxon>
        <taxon>Streptomyces</taxon>
    </lineage>
</organism>
<protein>
    <submittedName>
        <fullName evidence="1">Uncharacterized protein</fullName>
    </submittedName>
</protein>
<name>A0ABN0V3M5_9ACTN</name>
<proteinExistence type="predicted"/>
<evidence type="ECO:0000313" key="1">
    <source>
        <dbReference type="EMBL" id="GAA0273441.1"/>
    </source>
</evidence>
<comment type="caution">
    <text evidence="1">The sequence shown here is derived from an EMBL/GenBank/DDBJ whole genome shotgun (WGS) entry which is preliminary data.</text>
</comment>
<keyword evidence="2" id="KW-1185">Reference proteome</keyword>
<reference evidence="1 2" key="1">
    <citation type="journal article" date="2019" name="Int. J. Syst. Evol. Microbiol.">
        <title>The Global Catalogue of Microorganisms (GCM) 10K type strain sequencing project: providing services to taxonomists for standard genome sequencing and annotation.</title>
        <authorList>
            <consortium name="The Broad Institute Genomics Platform"/>
            <consortium name="The Broad Institute Genome Sequencing Center for Infectious Disease"/>
            <person name="Wu L."/>
            <person name="Ma J."/>
        </authorList>
    </citation>
    <scope>NUCLEOTIDE SEQUENCE [LARGE SCALE GENOMIC DNA]</scope>
    <source>
        <strain evidence="1 2">JCM 4505</strain>
    </source>
</reference>
<evidence type="ECO:0000313" key="2">
    <source>
        <dbReference type="Proteomes" id="UP001501867"/>
    </source>
</evidence>
<dbReference type="Proteomes" id="UP001501867">
    <property type="component" value="Unassembled WGS sequence"/>
</dbReference>
<gene>
    <name evidence="1" type="ORF">GCM10010302_08800</name>
</gene>
<accession>A0ABN0V3M5</accession>
<sequence length="179" mass="19548">MSDSAIIIVELTVPAGDAPARAADVADWLVERRIVRPNDRPDPLWRPSRYVPGPDAAAAVRDPRHDTGPLGDGVDVIGRRQVHGPGGNYTPPACPNCSVSLDPDTHFTLVETWLARTEPHVTCESCATAALLGDWSGPWALHVANLAVRFHNWPPLSEAFILELGDRLGPRLRLIHERI</sequence>